<dbReference type="KEGG" id="ril:CRIB_241"/>
<name>A0A1V1HYE7_9FIRM</name>
<accession>A0A1V1HYE7</accession>
<dbReference type="AlphaFoldDB" id="A0A1V1HYE7"/>
<dbReference type="SUPFAM" id="SSF55816">
    <property type="entry name" value="5'-nucleotidase (syn. UDP-sugar hydrolase), C-terminal domain"/>
    <property type="match status" value="1"/>
</dbReference>
<dbReference type="EMBL" id="LN555523">
    <property type="protein sequence ID" value="CED92998.1"/>
    <property type="molecule type" value="Genomic_DNA"/>
</dbReference>
<dbReference type="Gene3D" id="3.90.780.10">
    <property type="entry name" value="5'-Nucleotidase, C-terminal domain"/>
    <property type="match status" value="1"/>
</dbReference>
<gene>
    <name evidence="1" type="ORF">CRIB_241</name>
</gene>
<protein>
    <submittedName>
        <fullName evidence="1">5'-nucleotidase c-terminal domain-containing protein</fullName>
    </submittedName>
</protein>
<dbReference type="GO" id="GO:0009166">
    <property type="term" value="P:nucleotide catabolic process"/>
    <property type="evidence" value="ECO:0007669"/>
    <property type="project" value="InterPro"/>
</dbReference>
<reference evidence="1 2" key="1">
    <citation type="submission" date="2014-04" db="EMBL/GenBank/DDBJ databases">
        <authorList>
            <person name="Hornung B.V."/>
        </authorList>
    </citation>
    <scope>NUCLEOTIDE SEQUENCE [LARGE SCALE GENOMIC DNA]</scope>
    <source>
        <strain evidence="1 2">CRIB</strain>
    </source>
</reference>
<dbReference type="GeneID" id="82204418"/>
<dbReference type="InterPro" id="IPR036907">
    <property type="entry name" value="5'-Nucleotdase_C_sf"/>
</dbReference>
<sequence>MNYNIKNLPKNDYNNGKELDDNTILKLVMNNYRASVADGYAFYTECKTVQENLMEMPDIIIDYFKNNKNVAVDKSKYITVII</sequence>
<dbReference type="GO" id="GO:0016787">
    <property type="term" value="F:hydrolase activity"/>
    <property type="evidence" value="ECO:0007669"/>
    <property type="project" value="InterPro"/>
</dbReference>
<evidence type="ECO:0000313" key="1">
    <source>
        <dbReference type="EMBL" id="CED92998.1"/>
    </source>
</evidence>
<keyword evidence="2" id="KW-1185">Reference proteome</keyword>
<organism evidence="1 2">
    <name type="scientific">Romboutsia ilealis</name>
    <dbReference type="NCBI Taxonomy" id="1115758"/>
    <lineage>
        <taxon>Bacteria</taxon>
        <taxon>Bacillati</taxon>
        <taxon>Bacillota</taxon>
        <taxon>Clostridia</taxon>
        <taxon>Peptostreptococcales</taxon>
        <taxon>Peptostreptococcaceae</taxon>
        <taxon>Romboutsia</taxon>
    </lineage>
</organism>
<dbReference type="Proteomes" id="UP000245622">
    <property type="component" value="Chromosome 1"/>
</dbReference>
<evidence type="ECO:0000313" key="2">
    <source>
        <dbReference type="Proteomes" id="UP000245622"/>
    </source>
</evidence>
<dbReference type="RefSeq" id="WP_180702750.1">
    <property type="nucleotide sequence ID" value="NZ_LN555523.1"/>
</dbReference>
<proteinExistence type="predicted"/>